<protein>
    <recommendedName>
        <fullName evidence="3">4-oxalocrotonate tautomerase-like domain-containing protein</fullName>
    </recommendedName>
</protein>
<reference evidence="4 5" key="1">
    <citation type="submission" date="2020-04" db="EMBL/GenBank/DDBJ databases">
        <title>Usitatibacter rugosus gen. nov., sp. nov. and Usitatibacter palustris sp. nov., novel members of Usitatibacteraceae fam. nov. within the order Nitrosomonadales isolated from soil.</title>
        <authorList>
            <person name="Huber K.J."/>
            <person name="Neumann-Schaal M."/>
            <person name="Geppert A."/>
            <person name="Luckner M."/>
            <person name="Wanner G."/>
            <person name="Overmann J."/>
        </authorList>
    </citation>
    <scope>NUCLEOTIDE SEQUENCE [LARGE SCALE GENOMIC DNA]</scope>
    <source>
        <strain evidence="4 5">0125_3</strain>
    </source>
</reference>
<dbReference type="KEGG" id="uru:DSM104443_03965"/>
<comment type="similarity">
    <text evidence="1">Belongs to the 4-oxalocrotonate tautomerase family.</text>
</comment>
<dbReference type="Gene3D" id="3.30.429.10">
    <property type="entry name" value="Macrophage Migration Inhibitory Factor"/>
    <property type="match status" value="1"/>
</dbReference>
<evidence type="ECO:0000259" key="3">
    <source>
        <dbReference type="Pfam" id="PF01361"/>
    </source>
</evidence>
<dbReference type="PANTHER" id="PTHR35530">
    <property type="entry name" value="TAUTOMERASE-RELATED"/>
    <property type="match status" value="1"/>
</dbReference>
<dbReference type="GO" id="GO:0016853">
    <property type="term" value="F:isomerase activity"/>
    <property type="evidence" value="ECO:0007669"/>
    <property type="project" value="UniProtKB-KW"/>
</dbReference>
<evidence type="ECO:0000256" key="2">
    <source>
        <dbReference type="ARBA" id="ARBA00023235"/>
    </source>
</evidence>
<dbReference type="RefSeq" id="WP_171095448.1">
    <property type="nucleotide sequence ID" value="NZ_CP053069.1"/>
</dbReference>
<keyword evidence="5" id="KW-1185">Reference proteome</keyword>
<feature type="domain" description="4-oxalocrotonate tautomerase-like" evidence="3">
    <location>
        <begin position="2"/>
        <end position="55"/>
    </location>
</feature>
<evidence type="ECO:0000313" key="5">
    <source>
        <dbReference type="Proteomes" id="UP000501534"/>
    </source>
</evidence>
<dbReference type="InterPro" id="IPR004370">
    <property type="entry name" value="4-OT-like_dom"/>
</dbReference>
<sequence>MPIVQVQLLRGRTIEQKEAAARDIVEALAKHIGARPQATRVIFTDVDPAEWFKGEELLPPK</sequence>
<organism evidence="4 5">
    <name type="scientific">Usitatibacter rugosus</name>
    <dbReference type="NCBI Taxonomy" id="2732067"/>
    <lineage>
        <taxon>Bacteria</taxon>
        <taxon>Pseudomonadati</taxon>
        <taxon>Pseudomonadota</taxon>
        <taxon>Betaproteobacteria</taxon>
        <taxon>Nitrosomonadales</taxon>
        <taxon>Usitatibacteraceae</taxon>
        <taxon>Usitatibacter</taxon>
    </lineage>
</organism>
<dbReference type="InterPro" id="IPR014347">
    <property type="entry name" value="Tautomerase/MIF_sf"/>
</dbReference>
<evidence type="ECO:0000256" key="1">
    <source>
        <dbReference type="ARBA" id="ARBA00006723"/>
    </source>
</evidence>
<keyword evidence="2" id="KW-0413">Isomerase</keyword>
<dbReference type="Pfam" id="PF01361">
    <property type="entry name" value="Tautomerase"/>
    <property type="match status" value="1"/>
</dbReference>
<dbReference type="SUPFAM" id="SSF55331">
    <property type="entry name" value="Tautomerase/MIF"/>
    <property type="match status" value="1"/>
</dbReference>
<dbReference type="EMBL" id="CP053069">
    <property type="protein sequence ID" value="QJR12871.1"/>
    <property type="molecule type" value="Genomic_DNA"/>
</dbReference>
<accession>A0A6M4H038</accession>
<name>A0A6M4H038_9PROT</name>
<evidence type="ECO:0000313" key="4">
    <source>
        <dbReference type="EMBL" id="QJR12871.1"/>
    </source>
</evidence>
<gene>
    <name evidence="4" type="ORF">DSM104443_03965</name>
</gene>
<proteinExistence type="inferred from homology"/>
<dbReference type="AlphaFoldDB" id="A0A6M4H038"/>
<dbReference type="PANTHER" id="PTHR35530:SF1">
    <property type="entry name" value="2-HYDROXYMUCONATE TAUTOMERASE"/>
    <property type="match status" value="1"/>
</dbReference>
<dbReference type="Proteomes" id="UP000501534">
    <property type="component" value="Chromosome"/>
</dbReference>